<evidence type="ECO:0000256" key="1">
    <source>
        <dbReference type="SAM" id="MobiDB-lite"/>
    </source>
</evidence>
<protein>
    <submittedName>
        <fullName evidence="2">Uncharacterized protein</fullName>
    </submittedName>
</protein>
<dbReference type="AlphaFoldDB" id="A0A1J9P9L4"/>
<evidence type="ECO:0000313" key="3">
    <source>
        <dbReference type="Proteomes" id="UP000242791"/>
    </source>
</evidence>
<proteinExistence type="predicted"/>
<comment type="caution">
    <text evidence="2">The sequence shown here is derived from an EMBL/GenBank/DDBJ whole genome shotgun (WGS) entry which is preliminary data.</text>
</comment>
<organism evidence="2 3">
    <name type="scientific">Blastomyces percursus</name>
    <dbReference type="NCBI Taxonomy" id="1658174"/>
    <lineage>
        <taxon>Eukaryota</taxon>
        <taxon>Fungi</taxon>
        <taxon>Dikarya</taxon>
        <taxon>Ascomycota</taxon>
        <taxon>Pezizomycotina</taxon>
        <taxon>Eurotiomycetes</taxon>
        <taxon>Eurotiomycetidae</taxon>
        <taxon>Onygenales</taxon>
        <taxon>Ajellomycetaceae</taxon>
        <taxon>Blastomyces</taxon>
    </lineage>
</organism>
<feature type="compositionally biased region" description="Polar residues" evidence="1">
    <location>
        <begin position="276"/>
        <end position="290"/>
    </location>
</feature>
<accession>A0A1J9P9L4</accession>
<feature type="region of interest" description="Disordered" evidence="1">
    <location>
        <begin position="33"/>
        <end position="173"/>
    </location>
</feature>
<dbReference type="STRING" id="1658174.A0A1J9P9L4"/>
<feature type="compositionally biased region" description="Basic residues" evidence="1">
    <location>
        <begin position="48"/>
        <end position="60"/>
    </location>
</feature>
<sequence>MVSSLIRAWSSPDLSTSSHSFLSPRFFNADDNAADDQSPLGSLTFASTKRKPFIKLHRTRPPGSSKASSSFASRNTSRNTLPPPKHHLPARPPAEVCLSFSANHSAPTPSHIHHRPPNPEHESRYRHPVTPNSPRIVACNTRHPTPPDEPPPLEEGATGPSPSSPSTASLDGGLEEFPRLSVLQNDDNIPIEPAILADGRPWEASELLPSFWQGNSPAIPEVHCLCPEPPLSMFCGAPDPHQGCVEGFDGWNENAQKDRHPHIQACPQLHPSHLSTETDALREGSSSEQSESLKRGAEGLEEQTTKRPRIASTLPTHSFITVRSHFLSLQLDERLQFLSWLFEGALARCTPEFNEGVQSAACLDYHGEIGPTQHGPSKGSTTNTTNTQASVTGSDMIYVDAADAQLDGLPDVSVASSPRPDTPAVAASAVDSPAHASQKQPPTSPRPPRYPRVEVVIPTGLPHSRSANP</sequence>
<feature type="region of interest" description="Disordered" evidence="1">
    <location>
        <begin position="410"/>
        <end position="469"/>
    </location>
</feature>
<feature type="compositionally biased region" description="Low complexity" evidence="1">
    <location>
        <begin position="64"/>
        <end position="80"/>
    </location>
</feature>
<keyword evidence="3" id="KW-1185">Reference proteome</keyword>
<reference evidence="2 3" key="1">
    <citation type="submission" date="2015-08" db="EMBL/GenBank/DDBJ databases">
        <title>Emmonsia species relationships and genome sequence.</title>
        <authorList>
            <person name="Cuomo C.A."/>
            <person name="Schwartz I.S."/>
            <person name="Kenyon C."/>
            <person name="De Hoog G.S."/>
            <person name="Govender N.P."/>
            <person name="Botha A."/>
            <person name="Moreno L."/>
            <person name="De Vries M."/>
            <person name="Munoz J.F."/>
            <person name="Stielow J.B."/>
        </authorList>
    </citation>
    <scope>NUCLEOTIDE SEQUENCE [LARGE SCALE GENOMIC DNA]</scope>
    <source>
        <strain evidence="2 3">EI222</strain>
    </source>
</reference>
<feature type="compositionally biased region" description="Low complexity" evidence="1">
    <location>
        <begin position="422"/>
        <end position="437"/>
    </location>
</feature>
<dbReference type="VEuPathDB" id="FungiDB:ACJ73_09233"/>
<evidence type="ECO:0000313" key="2">
    <source>
        <dbReference type="EMBL" id="OJD13184.1"/>
    </source>
</evidence>
<dbReference type="EMBL" id="LGTZ01002507">
    <property type="protein sequence ID" value="OJD13184.1"/>
    <property type="molecule type" value="Genomic_DNA"/>
</dbReference>
<gene>
    <name evidence="2" type="ORF">ACJ73_09233</name>
</gene>
<feature type="region of interest" description="Disordered" evidence="1">
    <location>
        <begin position="276"/>
        <end position="310"/>
    </location>
</feature>
<dbReference type="OrthoDB" id="4188068at2759"/>
<feature type="compositionally biased region" description="Low complexity" evidence="1">
    <location>
        <begin position="154"/>
        <end position="169"/>
    </location>
</feature>
<dbReference type="Proteomes" id="UP000242791">
    <property type="component" value="Unassembled WGS sequence"/>
</dbReference>
<name>A0A1J9P9L4_9EURO</name>